<gene>
    <name evidence="2" type="ORF">EDC26_10680</name>
</gene>
<feature type="region of interest" description="Disordered" evidence="1">
    <location>
        <begin position="48"/>
        <end position="70"/>
    </location>
</feature>
<dbReference type="EMBL" id="SMAJ01000006">
    <property type="protein sequence ID" value="TCT07356.1"/>
    <property type="molecule type" value="Genomic_DNA"/>
</dbReference>
<protein>
    <submittedName>
        <fullName evidence="2">Uncharacterized protein</fullName>
    </submittedName>
</protein>
<dbReference type="AlphaFoldDB" id="A0A4R3M3K3"/>
<evidence type="ECO:0000256" key="1">
    <source>
        <dbReference type="SAM" id="MobiDB-lite"/>
    </source>
</evidence>
<keyword evidence="3" id="KW-1185">Reference proteome</keyword>
<name>A0A4R3M3K3_9BURK</name>
<reference evidence="2 3" key="1">
    <citation type="submission" date="2019-03" db="EMBL/GenBank/DDBJ databases">
        <title>Genomic Encyclopedia of Type Strains, Phase IV (KMG-IV): sequencing the most valuable type-strain genomes for metagenomic binning, comparative biology and taxonomic classification.</title>
        <authorList>
            <person name="Goeker M."/>
        </authorList>
    </citation>
    <scope>NUCLEOTIDE SEQUENCE [LARGE SCALE GENOMIC DNA]</scope>
    <source>
        <strain evidence="2 3">DSM 24591</strain>
    </source>
</reference>
<proteinExistence type="predicted"/>
<accession>A0A4R3M3K3</accession>
<organism evidence="2 3">
    <name type="scientific">Paralcaligenes ureilyticus</name>
    <dbReference type="NCBI Taxonomy" id="627131"/>
    <lineage>
        <taxon>Bacteria</taxon>
        <taxon>Pseudomonadati</taxon>
        <taxon>Pseudomonadota</taxon>
        <taxon>Betaproteobacteria</taxon>
        <taxon>Burkholderiales</taxon>
        <taxon>Alcaligenaceae</taxon>
        <taxon>Paralcaligenes</taxon>
    </lineage>
</organism>
<comment type="caution">
    <text evidence="2">The sequence shown here is derived from an EMBL/GenBank/DDBJ whole genome shotgun (WGS) entry which is preliminary data.</text>
</comment>
<feature type="compositionally biased region" description="Low complexity" evidence="1">
    <location>
        <begin position="54"/>
        <end position="70"/>
    </location>
</feature>
<dbReference type="Proteomes" id="UP000295525">
    <property type="component" value="Unassembled WGS sequence"/>
</dbReference>
<sequence>MRFLFLLILIANIIVLAYGQGFLGNPPSEEGRDSHMLLTQKSPESVKLGVPSVGTQPAAGAAPAATQSKP</sequence>
<dbReference type="RefSeq" id="WP_132582072.1">
    <property type="nucleotide sequence ID" value="NZ_SMAJ01000006.1"/>
</dbReference>
<dbReference type="OrthoDB" id="8690095at2"/>
<evidence type="ECO:0000313" key="3">
    <source>
        <dbReference type="Proteomes" id="UP000295525"/>
    </source>
</evidence>
<evidence type="ECO:0000313" key="2">
    <source>
        <dbReference type="EMBL" id="TCT07356.1"/>
    </source>
</evidence>